<name>A0ABP8ER39_9MICO</name>
<dbReference type="RefSeq" id="WP_345038046.1">
    <property type="nucleotide sequence ID" value="NZ_BAABBA010000003.1"/>
</dbReference>
<dbReference type="InterPro" id="IPR026968">
    <property type="entry name" value="PcaD/CatD"/>
</dbReference>
<dbReference type="PRINTS" id="PR00111">
    <property type="entry name" value="ABHYDROLASE"/>
</dbReference>
<reference evidence="4" key="1">
    <citation type="journal article" date="2019" name="Int. J. Syst. Evol. Microbiol.">
        <title>The Global Catalogue of Microorganisms (GCM) 10K type strain sequencing project: providing services to taxonomists for standard genome sequencing and annotation.</title>
        <authorList>
            <consortium name="The Broad Institute Genomics Platform"/>
            <consortium name="The Broad Institute Genome Sequencing Center for Infectious Disease"/>
            <person name="Wu L."/>
            <person name="Ma J."/>
        </authorList>
    </citation>
    <scope>NUCLEOTIDE SEQUENCE [LARGE SCALE GENOMIC DNA]</scope>
    <source>
        <strain evidence="4">JCM 17459</strain>
    </source>
</reference>
<dbReference type="Pfam" id="PF02627">
    <property type="entry name" value="CMD"/>
    <property type="match status" value="1"/>
</dbReference>
<gene>
    <name evidence="3" type="primary">pcaD_1</name>
    <name evidence="3" type="ORF">GCM10022262_08480</name>
</gene>
<evidence type="ECO:0000313" key="3">
    <source>
        <dbReference type="EMBL" id="GAA4286489.1"/>
    </source>
</evidence>
<dbReference type="SUPFAM" id="SSF69118">
    <property type="entry name" value="AhpD-like"/>
    <property type="match status" value="1"/>
</dbReference>
<dbReference type="Proteomes" id="UP001499841">
    <property type="component" value="Unassembled WGS sequence"/>
</dbReference>
<dbReference type="EMBL" id="BAABBA010000003">
    <property type="protein sequence ID" value="GAA4286489.1"/>
    <property type="molecule type" value="Genomic_DNA"/>
</dbReference>
<dbReference type="InterPro" id="IPR000073">
    <property type="entry name" value="AB_hydrolase_1"/>
</dbReference>
<dbReference type="InterPro" id="IPR012788">
    <property type="entry name" value="Decarb_PcaC"/>
</dbReference>
<dbReference type="Gene3D" id="3.40.50.1820">
    <property type="entry name" value="alpha/beta hydrolase"/>
    <property type="match status" value="1"/>
</dbReference>
<dbReference type="InterPro" id="IPR003779">
    <property type="entry name" value="CMD-like"/>
</dbReference>
<evidence type="ECO:0000259" key="2">
    <source>
        <dbReference type="Pfam" id="PF02627"/>
    </source>
</evidence>
<sequence>MHDDAQILAHAVDGPEDAPVVVMGSSLGTDRHMWDAQVPVLARRYRVVRYELRGHGRSGTPRTEGPATIADLGSDVLRLMDHLGVASAHHVGLSIGGMVALWLAQRHPERVERVAVVCSAPYLPPAEGWLTRAATVRREGMGALVDAVMSRWFTETYDDERRRAALRQSFLAVDPEGYAQCCEAVAGMDLRPELPSISAPLLLVAGDSDAATPPELSAAAAETLRAAGAEVRYEVVADAAHISAVQQAPAVTRLVLEHLDAQDPVRAAGTRVRREVLGDAHVNRAQERTTSFTADFQDLITRYAWGDVWTRPGIDRRMRSAITLAVLATLGHDGEFAMHVRAALRNGLTVDEIREVLLHIGVYAGVPVSNHAFALAQQVLDDVESERS</sequence>
<feature type="domain" description="AB hydrolase-1" evidence="1">
    <location>
        <begin position="19"/>
        <end position="243"/>
    </location>
</feature>
<evidence type="ECO:0000259" key="1">
    <source>
        <dbReference type="Pfam" id="PF00561"/>
    </source>
</evidence>
<dbReference type="PANTHER" id="PTHR33570:SF2">
    <property type="entry name" value="CARBOXYMUCONOLACTONE DECARBOXYLASE-LIKE DOMAIN-CONTAINING PROTEIN"/>
    <property type="match status" value="1"/>
</dbReference>
<accession>A0ABP8ER39</accession>
<dbReference type="SUPFAM" id="SSF53474">
    <property type="entry name" value="alpha/beta-Hydrolases"/>
    <property type="match status" value="1"/>
</dbReference>
<evidence type="ECO:0000313" key="4">
    <source>
        <dbReference type="Proteomes" id="UP001499841"/>
    </source>
</evidence>
<dbReference type="InterPro" id="IPR052512">
    <property type="entry name" value="4CMD/NDH-1_regulator"/>
</dbReference>
<dbReference type="Pfam" id="PF00561">
    <property type="entry name" value="Abhydrolase_1"/>
    <property type="match status" value="1"/>
</dbReference>
<dbReference type="Gene3D" id="1.20.1290.10">
    <property type="entry name" value="AhpD-like"/>
    <property type="match status" value="1"/>
</dbReference>
<dbReference type="InterPro" id="IPR029058">
    <property type="entry name" value="AB_hydrolase_fold"/>
</dbReference>
<dbReference type="PANTHER" id="PTHR33570">
    <property type="entry name" value="4-CARBOXYMUCONOLACTONE DECARBOXYLASE FAMILY PROTEIN"/>
    <property type="match status" value="1"/>
</dbReference>
<dbReference type="InterPro" id="IPR029032">
    <property type="entry name" value="AhpD-like"/>
</dbReference>
<feature type="domain" description="Carboxymuconolactone decarboxylase-like" evidence="2">
    <location>
        <begin position="295"/>
        <end position="377"/>
    </location>
</feature>
<protein>
    <submittedName>
        <fullName evidence="3">3-oxoadipate enol-lactonase</fullName>
    </submittedName>
</protein>
<dbReference type="NCBIfam" id="TIGR02425">
    <property type="entry name" value="decarb_PcaC"/>
    <property type="match status" value="1"/>
</dbReference>
<organism evidence="3 4">
    <name type="scientific">Georgenia daeguensis</name>
    <dbReference type="NCBI Taxonomy" id="908355"/>
    <lineage>
        <taxon>Bacteria</taxon>
        <taxon>Bacillati</taxon>
        <taxon>Actinomycetota</taxon>
        <taxon>Actinomycetes</taxon>
        <taxon>Micrococcales</taxon>
        <taxon>Bogoriellaceae</taxon>
        <taxon>Georgenia</taxon>
    </lineage>
</organism>
<keyword evidence="4" id="KW-1185">Reference proteome</keyword>
<comment type="caution">
    <text evidence="3">The sequence shown here is derived from an EMBL/GenBank/DDBJ whole genome shotgun (WGS) entry which is preliminary data.</text>
</comment>
<proteinExistence type="predicted"/>
<dbReference type="NCBIfam" id="TIGR02427">
    <property type="entry name" value="protocat_pcaD"/>
    <property type="match status" value="1"/>
</dbReference>